<evidence type="ECO:0008006" key="3">
    <source>
        <dbReference type="Google" id="ProtNLM"/>
    </source>
</evidence>
<accession>A0A1Y5T9X1</accession>
<dbReference type="RefSeq" id="WP_085883930.1">
    <property type="nucleotide sequence ID" value="NZ_FWFR01000002.1"/>
</dbReference>
<proteinExistence type="predicted"/>
<dbReference type="AlphaFoldDB" id="A0A1Y5T9X1"/>
<keyword evidence="2" id="KW-1185">Reference proteome</keyword>
<gene>
    <name evidence="1" type="ORF">OCH7691_02588</name>
</gene>
<reference evidence="1 2" key="1">
    <citation type="submission" date="2017-03" db="EMBL/GenBank/DDBJ databases">
        <authorList>
            <person name="Afonso C.L."/>
            <person name="Miller P.J."/>
            <person name="Scott M.A."/>
            <person name="Spackman E."/>
            <person name="Goraichik I."/>
            <person name="Dimitrov K.M."/>
            <person name="Suarez D.L."/>
            <person name="Swayne D.E."/>
        </authorList>
    </citation>
    <scope>NUCLEOTIDE SEQUENCE [LARGE SCALE GENOMIC DNA]</scope>
    <source>
        <strain evidence="1 2">CECT 7691</strain>
    </source>
</reference>
<dbReference type="SUPFAM" id="SSF82649">
    <property type="entry name" value="SufE/NifU"/>
    <property type="match status" value="1"/>
</dbReference>
<dbReference type="Gene3D" id="3.90.1010.10">
    <property type="match status" value="1"/>
</dbReference>
<dbReference type="InterPro" id="IPR002871">
    <property type="entry name" value="NIF_FeS_clus_asmbl_NifU_N"/>
</dbReference>
<dbReference type="OrthoDB" id="7857113at2"/>
<sequence>MVALKDLYTKEILRYALEIPLTDRLDAPDGAVSLSSPVCGSRYSVSLTYGDGRVTGFSHAIKACALGQAAASVLARHVVGATGDELRDLRERMWAMLKREGEPPTGPWAELEALLPVRDLSARHGSVMLPFEAVVQAIDEIEGRTNGQATPLADVVRV</sequence>
<name>A0A1Y5T9X1_9PROT</name>
<dbReference type="GO" id="GO:0016226">
    <property type="term" value="P:iron-sulfur cluster assembly"/>
    <property type="evidence" value="ECO:0007669"/>
    <property type="project" value="InterPro"/>
</dbReference>
<dbReference type="GO" id="GO:0005506">
    <property type="term" value="F:iron ion binding"/>
    <property type="evidence" value="ECO:0007669"/>
    <property type="project" value="InterPro"/>
</dbReference>
<dbReference type="EMBL" id="FWFR01000002">
    <property type="protein sequence ID" value="SLN58840.1"/>
    <property type="molecule type" value="Genomic_DNA"/>
</dbReference>
<evidence type="ECO:0000313" key="1">
    <source>
        <dbReference type="EMBL" id="SLN58840.1"/>
    </source>
</evidence>
<protein>
    <recommendedName>
        <fullName evidence="3">NIF system FeS cluster assembly NifU N-terminal domain-containing protein</fullName>
    </recommendedName>
</protein>
<organism evidence="1 2">
    <name type="scientific">Oceanibacterium hippocampi</name>
    <dbReference type="NCBI Taxonomy" id="745714"/>
    <lineage>
        <taxon>Bacteria</taxon>
        <taxon>Pseudomonadati</taxon>
        <taxon>Pseudomonadota</taxon>
        <taxon>Alphaproteobacteria</taxon>
        <taxon>Sneathiellales</taxon>
        <taxon>Sneathiellaceae</taxon>
        <taxon>Oceanibacterium</taxon>
    </lineage>
</organism>
<dbReference type="CDD" id="cd06664">
    <property type="entry name" value="IscU_like"/>
    <property type="match status" value="1"/>
</dbReference>
<dbReference type="InParanoid" id="A0A1Y5T9X1"/>
<dbReference type="GO" id="GO:0051536">
    <property type="term" value="F:iron-sulfur cluster binding"/>
    <property type="evidence" value="ECO:0007669"/>
    <property type="project" value="InterPro"/>
</dbReference>
<evidence type="ECO:0000313" key="2">
    <source>
        <dbReference type="Proteomes" id="UP000193200"/>
    </source>
</evidence>
<dbReference type="Proteomes" id="UP000193200">
    <property type="component" value="Unassembled WGS sequence"/>
</dbReference>